<dbReference type="AlphaFoldDB" id="A0A0D0UZT2"/>
<evidence type="ECO:0000313" key="2">
    <source>
        <dbReference type="EMBL" id="KIR38135.1"/>
    </source>
</evidence>
<feature type="compositionally biased region" description="Low complexity" evidence="1">
    <location>
        <begin position="52"/>
        <end position="74"/>
    </location>
</feature>
<feature type="non-terminal residue" evidence="2">
    <location>
        <position position="255"/>
    </location>
</feature>
<dbReference type="HOGENOM" id="CLU_1094222_0_0_1"/>
<sequence>MPSSQQPPPLAPSALSCPASRLAAAAATNATSATPLRQGGILCRISQPEVGSPPNNLPASPAASLPSYSSAVAPQQPPSPSPAPSAQGKAKNKATGNKSKTADSSKQGKPRFQWTRGSNVIDGMHSESHLTNWMGIYENWKVYSTLIAEKRPQFCKEHVISYFTAVGINCKGLSPSVIVGRDISTADEGGDCVEDGEEAEVILPYCELTGKGSADNAKKLAKEFKGKGRFRRNEAFHKVQDNMIQMMLEVNANDQ</sequence>
<feature type="region of interest" description="Disordered" evidence="1">
    <location>
        <begin position="45"/>
        <end position="117"/>
    </location>
</feature>
<gene>
    <name evidence="2" type="ORF">I313_06131</name>
</gene>
<accession>A0A0D0UZT2</accession>
<evidence type="ECO:0000313" key="3">
    <source>
        <dbReference type="Proteomes" id="UP000053392"/>
    </source>
</evidence>
<feature type="compositionally biased region" description="Polar residues" evidence="1">
    <location>
        <begin position="94"/>
        <end position="107"/>
    </location>
</feature>
<protein>
    <submittedName>
        <fullName evidence="2">Unplaced genomic scaffold supercont1.17, whole genome shotgun sequence</fullName>
    </submittedName>
</protein>
<organism evidence="2 3">
    <name type="scientific">Cryptococcus deuterogattii Ram5</name>
    <dbReference type="NCBI Taxonomy" id="1296110"/>
    <lineage>
        <taxon>Eukaryota</taxon>
        <taxon>Fungi</taxon>
        <taxon>Dikarya</taxon>
        <taxon>Basidiomycota</taxon>
        <taxon>Agaricomycotina</taxon>
        <taxon>Tremellomycetes</taxon>
        <taxon>Tremellales</taxon>
        <taxon>Cryptococcaceae</taxon>
        <taxon>Cryptococcus</taxon>
        <taxon>Cryptococcus gattii species complex</taxon>
    </lineage>
</organism>
<keyword evidence="3" id="KW-1185">Reference proteome</keyword>
<dbReference type="OrthoDB" id="10283766at2759"/>
<dbReference type="EMBL" id="KN847912">
    <property type="protein sequence ID" value="KIR38135.1"/>
    <property type="molecule type" value="Genomic_DNA"/>
</dbReference>
<reference evidence="2 3" key="1">
    <citation type="submission" date="2015-01" db="EMBL/GenBank/DDBJ databases">
        <title>The Genome Sequence of Cryptococcus gattii Ram5.</title>
        <authorList>
            <consortium name="The Broad Institute Genomics Platform"/>
            <person name="Cuomo C."/>
            <person name="Litvintseva A."/>
            <person name="Chen Y."/>
            <person name="Heitman J."/>
            <person name="Sun S."/>
            <person name="Springer D."/>
            <person name="Dromer F."/>
            <person name="Young S."/>
            <person name="Zeng Q."/>
            <person name="Gargeya S."/>
            <person name="Abouelleil A."/>
            <person name="Alvarado L."/>
            <person name="Chapman S.B."/>
            <person name="Gainer-Dewar J."/>
            <person name="Goldberg J."/>
            <person name="Griggs A."/>
            <person name="Gujja S."/>
            <person name="Hansen M."/>
            <person name="Howarth C."/>
            <person name="Imamovic A."/>
            <person name="Larimer J."/>
            <person name="Murphy C."/>
            <person name="Naylor J."/>
            <person name="Pearson M."/>
            <person name="Priest M."/>
            <person name="Roberts A."/>
            <person name="Saif S."/>
            <person name="Shea T."/>
            <person name="Sykes S."/>
            <person name="Wortman J."/>
            <person name="Nusbaum C."/>
            <person name="Birren B."/>
        </authorList>
    </citation>
    <scope>NUCLEOTIDE SEQUENCE [LARGE SCALE GENOMIC DNA]</scope>
    <source>
        <strain evidence="2 3">Ram5</strain>
    </source>
</reference>
<proteinExistence type="predicted"/>
<evidence type="ECO:0000256" key="1">
    <source>
        <dbReference type="SAM" id="MobiDB-lite"/>
    </source>
</evidence>
<dbReference type="Proteomes" id="UP000053392">
    <property type="component" value="Unassembled WGS sequence"/>
</dbReference>
<name>A0A0D0UZT2_9TREE</name>